<sequence>MKVLQFNSSEDVCYSNIKTKLTDLVDSIKLRYRINVSYDIRFKCHGGSLIDNKGIAYDEAMEKGEYLCTDHKEMHSSKQIYRFWLKEEEVEEELNMFRRPLVDVTIMEGLDTTLEFETEEENVPVQWFYNRKEIIESNERRQISRLQGRVHTLTILQTRLEDSGKYSIKIKGYDKIVKLNVKGIVCKS</sequence>
<dbReference type="EMBL" id="CACVKT020004316">
    <property type="protein sequence ID" value="CAC5389066.1"/>
    <property type="molecule type" value="Genomic_DNA"/>
</dbReference>
<dbReference type="GO" id="GO:0004674">
    <property type="term" value="F:protein serine/threonine kinase activity"/>
    <property type="evidence" value="ECO:0007669"/>
    <property type="project" value="UniProtKB-EC"/>
</dbReference>
<dbReference type="EC" id="2.7.11.1" evidence="2"/>
<evidence type="ECO:0000313" key="3">
    <source>
        <dbReference type="Proteomes" id="UP000507470"/>
    </source>
</evidence>
<dbReference type="Pfam" id="PF07679">
    <property type="entry name" value="I-set"/>
    <property type="match status" value="1"/>
</dbReference>
<accession>A0A6J8C089</accession>
<dbReference type="InterPro" id="IPR013098">
    <property type="entry name" value="Ig_I-set"/>
</dbReference>
<dbReference type="InterPro" id="IPR013783">
    <property type="entry name" value="Ig-like_fold"/>
</dbReference>
<evidence type="ECO:0000259" key="1">
    <source>
        <dbReference type="Pfam" id="PF07679"/>
    </source>
</evidence>
<dbReference type="AlphaFoldDB" id="A0A6J8C089"/>
<protein>
    <submittedName>
        <fullName evidence="2">TTN</fullName>
        <ecNumber evidence="2">2.7.11.1</ecNumber>
    </submittedName>
</protein>
<keyword evidence="3" id="KW-1185">Reference proteome</keyword>
<name>A0A6J8C089_MYTCO</name>
<evidence type="ECO:0000313" key="2">
    <source>
        <dbReference type="EMBL" id="CAC5389066.1"/>
    </source>
</evidence>
<keyword evidence="2" id="KW-0808">Transferase</keyword>
<gene>
    <name evidence="2" type="ORF">MCOR_24283</name>
</gene>
<dbReference type="Proteomes" id="UP000507470">
    <property type="component" value="Unassembled WGS sequence"/>
</dbReference>
<dbReference type="SUPFAM" id="SSF48726">
    <property type="entry name" value="Immunoglobulin"/>
    <property type="match status" value="1"/>
</dbReference>
<feature type="domain" description="Immunoglobulin I-set" evidence="1">
    <location>
        <begin position="97"/>
        <end position="171"/>
    </location>
</feature>
<reference evidence="2 3" key="1">
    <citation type="submission" date="2020-06" db="EMBL/GenBank/DDBJ databases">
        <authorList>
            <person name="Li R."/>
            <person name="Bekaert M."/>
        </authorList>
    </citation>
    <scope>NUCLEOTIDE SEQUENCE [LARGE SCALE GENOMIC DNA]</scope>
    <source>
        <strain evidence="3">wild</strain>
    </source>
</reference>
<dbReference type="Gene3D" id="2.60.40.10">
    <property type="entry name" value="Immunoglobulins"/>
    <property type="match status" value="1"/>
</dbReference>
<dbReference type="InterPro" id="IPR036179">
    <property type="entry name" value="Ig-like_dom_sf"/>
</dbReference>
<organism evidence="2 3">
    <name type="scientific">Mytilus coruscus</name>
    <name type="common">Sea mussel</name>
    <dbReference type="NCBI Taxonomy" id="42192"/>
    <lineage>
        <taxon>Eukaryota</taxon>
        <taxon>Metazoa</taxon>
        <taxon>Spiralia</taxon>
        <taxon>Lophotrochozoa</taxon>
        <taxon>Mollusca</taxon>
        <taxon>Bivalvia</taxon>
        <taxon>Autobranchia</taxon>
        <taxon>Pteriomorphia</taxon>
        <taxon>Mytilida</taxon>
        <taxon>Mytiloidea</taxon>
        <taxon>Mytilidae</taxon>
        <taxon>Mytilinae</taxon>
        <taxon>Mytilus</taxon>
    </lineage>
</organism>
<proteinExistence type="predicted"/>